<dbReference type="STRING" id="321339.SAMN05444340_11629"/>
<name>A0A1H3MAL8_9RHOB</name>
<dbReference type="Proteomes" id="UP000199286">
    <property type="component" value="Unassembled WGS sequence"/>
</dbReference>
<reference evidence="3 4" key="1">
    <citation type="submission" date="2016-10" db="EMBL/GenBank/DDBJ databases">
        <authorList>
            <person name="de Groot N.N."/>
        </authorList>
    </citation>
    <scope>NUCLEOTIDE SEQUENCE [LARGE SCALE GENOMIC DNA]</scope>
    <source>
        <strain evidence="3 4">DSM 26880</strain>
    </source>
</reference>
<dbReference type="OrthoDB" id="5197601at2"/>
<evidence type="ECO:0000313" key="3">
    <source>
        <dbReference type="EMBL" id="SDY73075.1"/>
    </source>
</evidence>
<dbReference type="InterPro" id="IPR011234">
    <property type="entry name" value="Fumarylacetoacetase-like_C"/>
</dbReference>
<dbReference type="Gene3D" id="3.90.850.10">
    <property type="entry name" value="Fumarylacetoacetase-like, C-terminal domain"/>
    <property type="match status" value="1"/>
</dbReference>
<sequence length="226" mass="24131">MALIFDIPAASVAIAGSADRFPVRRIFCVGRNYLAHVREMGNDERDPPFFFTKPADVVVEDGATIPYPPQTADLHHEAELVVAIGKGGRDIAEDAALDHVWGYGVGNDLTRRDLQAQAKKMGRPWDWAKAFDASAPIAPLHPVTQVGHPAKGAITARVDGELRQQGDLSEMIWPVPSIIAFLSASMEIRPGDLIMTGTPAGVGPMVAGQTCIVEIEGLGSLTTTIA</sequence>
<dbReference type="InterPro" id="IPR036663">
    <property type="entry name" value="Fumarylacetoacetase_C_sf"/>
</dbReference>
<evidence type="ECO:0000256" key="1">
    <source>
        <dbReference type="ARBA" id="ARBA00022723"/>
    </source>
</evidence>
<feature type="domain" description="Fumarylacetoacetase-like C-terminal" evidence="2">
    <location>
        <begin position="26"/>
        <end position="225"/>
    </location>
</feature>
<dbReference type="AlphaFoldDB" id="A0A1H3MAL8"/>
<keyword evidence="1" id="KW-0479">Metal-binding</keyword>
<accession>A0A1H3MAL8</accession>
<organism evidence="3 4">
    <name type="scientific">Citreimonas salinaria</name>
    <dbReference type="NCBI Taxonomy" id="321339"/>
    <lineage>
        <taxon>Bacteria</taxon>
        <taxon>Pseudomonadati</taxon>
        <taxon>Pseudomonadota</taxon>
        <taxon>Alphaproteobacteria</taxon>
        <taxon>Rhodobacterales</taxon>
        <taxon>Roseobacteraceae</taxon>
        <taxon>Citreimonas</taxon>
    </lineage>
</organism>
<dbReference type="SUPFAM" id="SSF56529">
    <property type="entry name" value="FAH"/>
    <property type="match status" value="1"/>
</dbReference>
<evidence type="ECO:0000313" key="4">
    <source>
        <dbReference type="Proteomes" id="UP000199286"/>
    </source>
</evidence>
<dbReference type="EMBL" id="FNPF01000016">
    <property type="protein sequence ID" value="SDY73075.1"/>
    <property type="molecule type" value="Genomic_DNA"/>
</dbReference>
<evidence type="ECO:0000259" key="2">
    <source>
        <dbReference type="Pfam" id="PF01557"/>
    </source>
</evidence>
<dbReference type="PANTHER" id="PTHR11820:SF90">
    <property type="entry name" value="FLUTATHIONE S-TRANSFERASE"/>
    <property type="match status" value="1"/>
</dbReference>
<keyword evidence="3" id="KW-0378">Hydrolase</keyword>
<dbReference type="GO" id="GO:0018773">
    <property type="term" value="F:acetylpyruvate hydrolase activity"/>
    <property type="evidence" value="ECO:0007669"/>
    <property type="project" value="TreeGrafter"/>
</dbReference>
<gene>
    <name evidence="3" type="ORF">SAMN05444340_11629</name>
</gene>
<dbReference type="PANTHER" id="PTHR11820">
    <property type="entry name" value="ACYLPYRUVASE"/>
    <property type="match status" value="1"/>
</dbReference>
<dbReference type="GO" id="GO:0046872">
    <property type="term" value="F:metal ion binding"/>
    <property type="evidence" value="ECO:0007669"/>
    <property type="project" value="UniProtKB-KW"/>
</dbReference>
<dbReference type="RefSeq" id="WP_089884884.1">
    <property type="nucleotide sequence ID" value="NZ_FNPF01000016.1"/>
</dbReference>
<dbReference type="Pfam" id="PF01557">
    <property type="entry name" value="FAA_hydrolase"/>
    <property type="match status" value="1"/>
</dbReference>
<protein>
    <submittedName>
        <fullName evidence="3">Fumarylpyruvate hydrolase</fullName>
    </submittedName>
</protein>
<proteinExistence type="predicted"/>
<keyword evidence="3" id="KW-0670">Pyruvate</keyword>
<keyword evidence="4" id="KW-1185">Reference proteome</keyword>